<dbReference type="Pfam" id="PF05093">
    <property type="entry name" value="CIAPIN1"/>
    <property type="match status" value="1"/>
</dbReference>
<evidence type="ECO:0000256" key="9">
    <source>
        <dbReference type="ARBA" id="ARBA00023128"/>
    </source>
</evidence>
<proteinExistence type="inferred from homology"/>
<evidence type="ECO:0000313" key="12">
    <source>
        <dbReference type="WBParaSite" id="SMUV_0001006701-mRNA-1"/>
    </source>
</evidence>
<comment type="subcellular location">
    <subcellularLocation>
        <location evidence="2">Cytoplasm</location>
    </subcellularLocation>
</comment>
<dbReference type="GO" id="GO:0005737">
    <property type="term" value="C:cytoplasm"/>
    <property type="evidence" value="ECO:0007669"/>
    <property type="project" value="UniProtKB-SubCell"/>
</dbReference>
<evidence type="ECO:0000256" key="6">
    <source>
        <dbReference type="ARBA" id="ARBA00022723"/>
    </source>
</evidence>
<dbReference type="STRING" id="451379.A0A0N5AYM2"/>
<keyword evidence="8" id="KW-0411">Iron-sulfur</keyword>
<comment type="cofactor">
    <cofactor evidence="1">
        <name>[4Fe-4S] cluster</name>
        <dbReference type="ChEBI" id="CHEBI:49883"/>
    </cofactor>
</comment>
<sequence>MTCSLKRIDKALIKKELLFVGFINFEDIGRVDEATCLYYSEKPNFSIDHTVLLNLPKAPKVWNLEDDALIDDNTLLSEDDLKKPSAKDLKLDCGSSVEGTRRRPCKNCTCGLADEFKAKNATFAKSGIVSNCKNCALGDAFRCSNCPYLGMPPFKTDETGRIKLPDVTDT</sequence>
<dbReference type="GO" id="GO:0016226">
    <property type="term" value="P:iron-sulfur cluster assembly"/>
    <property type="evidence" value="ECO:0007669"/>
    <property type="project" value="InterPro"/>
</dbReference>
<evidence type="ECO:0000256" key="1">
    <source>
        <dbReference type="ARBA" id="ARBA00001966"/>
    </source>
</evidence>
<evidence type="ECO:0000256" key="2">
    <source>
        <dbReference type="ARBA" id="ARBA00004496"/>
    </source>
</evidence>
<evidence type="ECO:0000256" key="8">
    <source>
        <dbReference type="ARBA" id="ARBA00023014"/>
    </source>
</evidence>
<evidence type="ECO:0000259" key="10">
    <source>
        <dbReference type="Pfam" id="PF05093"/>
    </source>
</evidence>
<reference evidence="12" key="1">
    <citation type="submission" date="2017-02" db="UniProtKB">
        <authorList>
            <consortium name="WormBaseParasite"/>
        </authorList>
    </citation>
    <scope>IDENTIFICATION</scope>
</reference>
<dbReference type="GO" id="GO:0051539">
    <property type="term" value="F:4 iron, 4 sulfur cluster binding"/>
    <property type="evidence" value="ECO:0007669"/>
    <property type="project" value="UniProtKB-KW"/>
</dbReference>
<dbReference type="InterPro" id="IPR046408">
    <property type="entry name" value="CIAPIN1"/>
</dbReference>
<evidence type="ECO:0000256" key="5">
    <source>
        <dbReference type="ARBA" id="ARBA00022490"/>
    </source>
</evidence>
<evidence type="ECO:0000256" key="7">
    <source>
        <dbReference type="ARBA" id="ARBA00023004"/>
    </source>
</evidence>
<dbReference type="WBParaSite" id="SMUV_0001006701-mRNA-1">
    <property type="protein sequence ID" value="SMUV_0001006701-mRNA-1"/>
    <property type="gene ID" value="SMUV_0001006701"/>
</dbReference>
<dbReference type="AlphaFoldDB" id="A0A0N5AYM2"/>
<keyword evidence="5" id="KW-0963">Cytoplasm</keyword>
<organism evidence="11 12">
    <name type="scientific">Syphacia muris</name>
    <dbReference type="NCBI Taxonomy" id="451379"/>
    <lineage>
        <taxon>Eukaryota</taxon>
        <taxon>Metazoa</taxon>
        <taxon>Ecdysozoa</taxon>
        <taxon>Nematoda</taxon>
        <taxon>Chromadorea</taxon>
        <taxon>Rhabditida</taxon>
        <taxon>Spirurina</taxon>
        <taxon>Oxyuridomorpha</taxon>
        <taxon>Oxyuroidea</taxon>
        <taxon>Oxyuridae</taxon>
        <taxon>Syphacia</taxon>
    </lineage>
</organism>
<keyword evidence="9" id="KW-0496">Mitochondrion</keyword>
<evidence type="ECO:0000256" key="3">
    <source>
        <dbReference type="ARBA" id="ARBA00008169"/>
    </source>
</evidence>
<dbReference type="PANTHER" id="PTHR13273:SF14">
    <property type="entry name" value="ANAMORSIN"/>
    <property type="match status" value="1"/>
</dbReference>
<comment type="similarity">
    <text evidence="3">Belongs to the anamorsin family.</text>
</comment>
<name>A0A0N5AYM2_9BILA</name>
<dbReference type="Proteomes" id="UP000046393">
    <property type="component" value="Unplaced"/>
</dbReference>
<feature type="domain" description="Anamorsin C-terminal" evidence="10">
    <location>
        <begin position="121"/>
        <end position="159"/>
    </location>
</feature>
<evidence type="ECO:0000256" key="4">
    <source>
        <dbReference type="ARBA" id="ARBA00022485"/>
    </source>
</evidence>
<keyword evidence="11" id="KW-1185">Reference proteome</keyword>
<accession>A0A0N5AYM2</accession>
<evidence type="ECO:0000313" key="11">
    <source>
        <dbReference type="Proteomes" id="UP000046393"/>
    </source>
</evidence>
<keyword evidence="4" id="KW-0004">4Fe-4S</keyword>
<dbReference type="InterPro" id="IPR007785">
    <property type="entry name" value="Anamorsin"/>
</dbReference>
<dbReference type="PANTHER" id="PTHR13273">
    <property type="entry name" value="ANAMORSIN"/>
    <property type="match status" value="1"/>
</dbReference>
<protein>
    <submittedName>
        <fullName evidence="12">Fe-S cluster assembly protein DRE2</fullName>
    </submittedName>
</protein>
<keyword evidence="7" id="KW-0408">Iron</keyword>
<keyword evidence="6" id="KW-0479">Metal-binding</keyword>
<dbReference type="GO" id="GO:0046872">
    <property type="term" value="F:metal ion binding"/>
    <property type="evidence" value="ECO:0007669"/>
    <property type="project" value="UniProtKB-KW"/>
</dbReference>